<dbReference type="InterPro" id="IPR058546">
    <property type="entry name" value="RPS4B/Roq1-like_LRR"/>
</dbReference>
<keyword evidence="2" id="KW-0677">Repeat</keyword>
<dbReference type="SMART" id="SM00369">
    <property type="entry name" value="LRR_TYP"/>
    <property type="match status" value="3"/>
</dbReference>
<dbReference type="InterPro" id="IPR001611">
    <property type="entry name" value="Leu-rich_rpt"/>
</dbReference>
<dbReference type="OMA" id="FENINWM"/>
<evidence type="ECO:0000313" key="8">
    <source>
        <dbReference type="Proteomes" id="UP000594261"/>
    </source>
</evidence>
<dbReference type="Proteomes" id="UP000594261">
    <property type="component" value="Chromosome 10"/>
</dbReference>
<evidence type="ECO:0000256" key="3">
    <source>
        <dbReference type="ARBA" id="ARBA00022821"/>
    </source>
</evidence>
<reference evidence="7 8" key="1">
    <citation type="journal article" date="2016" name="G3 (Bethesda)">
        <title>First Draft Assembly and Annotation of the Genome of a California Endemic Oak Quercus lobata Nee (Fagaceae).</title>
        <authorList>
            <person name="Sork V.L."/>
            <person name="Fitz-Gibbon S.T."/>
            <person name="Puiu D."/>
            <person name="Crepeau M."/>
            <person name="Gugger P.F."/>
            <person name="Sherman R."/>
            <person name="Stevens K."/>
            <person name="Langley C.H."/>
            <person name="Pellegrini M."/>
            <person name="Salzberg S.L."/>
        </authorList>
    </citation>
    <scope>NUCLEOTIDE SEQUENCE [LARGE SCALE GENOMIC DNA]</scope>
    <source>
        <strain evidence="7 8">cv. SW786</strain>
    </source>
</reference>
<feature type="region of interest" description="Disordered" evidence="4">
    <location>
        <begin position="411"/>
        <end position="465"/>
    </location>
</feature>
<accession>A0A7N2MT80</accession>
<dbReference type="Pfam" id="PF20160">
    <property type="entry name" value="C-JID"/>
    <property type="match status" value="1"/>
</dbReference>
<evidence type="ECO:0000259" key="6">
    <source>
        <dbReference type="Pfam" id="PF23286"/>
    </source>
</evidence>
<evidence type="ECO:0000256" key="4">
    <source>
        <dbReference type="SAM" id="MobiDB-lite"/>
    </source>
</evidence>
<dbReference type="Pfam" id="PF23286">
    <property type="entry name" value="LRR_13"/>
    <property type="match status" value="1"/>
</dbReference>
<dbReference type="EMBL" id="LRBV02000010">
    <property type="status" value="NOT_ANNOTATED_CDS"/>
    <property type="molecule type" value="Genomic_DNA"/>
</dbReference>
<dbReference type="InterPro" id="IPR003591">
    <property type="entry name" value="Leu-rich_rpt_typical-subtyp"/>
</dbReference>
<dbReference type="InterPro" id="IPR050715">
    <property type="entry name" value="LRR-SigEffector_domain"/>
</dbReference>
<keyword evidence="8" id="KW-1185">Reference proteome</keyword>
<feature type="domain" description="C-JID" evidence="5">
    <location>
        <begin position="233"/>
        <end position="383"/>
    </location>
</feature>
<name>A0A7N2MT80_QUELO</name>
<feature type="compositionally biased region" description="Basic and acidic residues" evidence="4">
    <location>
        <begin position="450"/>
        <end position="465"/>
    </location>
</feature>
<dbReference type="InterPro" id="IPR045344">
    <property type="entry name" value="C-JID"/>
</dbReference>
<feature type="domain" description="Disease resistance protein RPS4B/Roq1-like leucine-rich repeats" evidence="6">
    <location>
        <begin position="12"/>
        <end position="179"/>
    </location>
</feature>
<dbReference type="Gene3D" id="3.80.10.10">
    <property type="entry name" value="Ribonuclease Inhibitor"/>
    <property type="match status" value="1"/>
</dbReference>
<organism evidence="7 8">
    <name type="scientific">Quercus lobata</name>
    <name type="common">Valley oak</name>
    <dbReference type="NCBI Taxonomy" id="97700"/>
    <lineage>
        <taxon>Eukaryota</taxon>
        <taxon>Viridiplantae</taxon>
        <taxon>Streptophyta</taxon>
        <taxon>Embryophyta</taxon>
        <taxon>Tracheophyta</taxon>
        <taxon>Spermatophyta</taxon>
        <taxon>Magnoliopsida</taxon>
        <taxon>eudicotyledons</taxon>
        <taxon>Gunneridae</taxon>
        <taxon>Pentapetalae</taxon>
        <taxon>rosids</taxon>
        <taxon>fabids</taxon>
        <taxon>Fagales</taxon>
        <taxon>Fagaceae</taxon>
        <taxon>Quercus</taxon>
    </lineage>
</organism>
<evidence type="ECO:0000256" key="1">
    <source>
        <dbReference type="ARBA" id="ARBA00022614"/>
    </source>
</evidence>
<dbReference type="Gramene" id="QL10p051133:mrna">
    <property type="protein sequence ID" value="QL10p051133:mrna"/>
    <property type="gene ID" value="QL10p051133"/>
</dbReference>
<protein>
    <submittedName>
        <fullName evidence="7">Uncharacterized protein</fullName>
    </submittedName>
</protein>
<keyword evidence="1" id="KW-0433">Leucine-rich repeat</keyword>
<reference evidence="7" key="2">
    <citation type="submission" date="2021-01" db="UniProtKB">
        <authorList>
            <consortium name="EnsemblPlants"/>
        </authorList>
    </citation>
    <scope>IDENTIFICATION</scope>
</reference>
<dbReference type="SUPFAM" id="SSF52047">
    <property type="entry name" value="RNI-like"/>
    <property type="match status" value="1"/>
</dbReference>
<dbReference type="InterPro" id="IPR032675">
    <property type="entry name" value="LRR_dom_sf"/>
</dbReference>
<sequence length="465" mass="52269">MSLKILTLSGCSKLEELPENLGNLKGLEELDLSGSAIRMLPTSIRLLKNLKKLSLRGCKGLSFKSSNKLFSFPFMQQRRSPDPMAMLECSLSGLLSLTKLDLSHCNLQAIPDVFDCLSSLLILNLEGNKFIWLPKSMIQLSNLQDLFLRGCSNLRSLPKLPSNIKYIDATQCTSLETLSSGLKYDFRPSLQLLNCVKLIENQGYGYVSTMLRHYFINDKHYYGQDRLAHYIYVPGGKIPKWFRHQNVGASVSLQMPSDFCKKLMGIAMCVVFVFRQHSLFDQLDFEDLGHNKYTHKLSCSIKFNNYQTFGVADGFSEEFGKIELYHLWLQYLPSQFFNKDWEKALSKSNANGFSDIKIEFKTWGPGLEVTKCGTHLVFKQDIEDLKQTMVGSCSCSITPYEDDFDGSARDTIIKGSHDDYDGEGAGPSGEDKEANGSDGDGVELGSATQKLKDSGKVTRKKLEEN</sequence>
<dbReference type="PROSITE" id="PS51450">
    <property type="entry name" value="LRR"/>
    <property type="match status" value="1"/>
</dbReference>
<dbReference type="AlphaFoldDB" id="A0A7N2MT80"/>
<evidence type="ECO:0000313" key="7">
    <source>
        <dbReference type="EnsemblPlants" id="QL10p051133:mrna"/>
    </source>
</evidence>
<keyword evidence="3" id="KW-0611">Plant defense</keyword>
<dbReference type="PANTHER" id="PTHR45752">
    <property type="entry name" value="LEUCINE-RICH REPEAT-CONTAINING"/>
    <property type="match status" value="1"/>
</dbReference>
<evidence type="ECO:0000256" key="2">
    <source>
        <dbReference type="ARBA" id="ARBA00022737"/>
    </source>
</evidence>
<dbReference type="EnsemblPlants" id="QL10p051133:mrna">
    <property type="protein sequence ID" value="QL10p051133:mrna"/>
    <property type="gene ID" value="QL10p051133"/>
</dbReference>
<dbReference type="InParanoid" id="A0A7N2MT80"/>
<proteinExistence type="predicted"/>
<dbReference type="PANTHER" id="PTHR45752:SF195">
    <property type="entry name" value="LEUCINE-RICH REPEAT (LRR) FAMILY PROTEIN-RELATED"/>
    <property type="match status" value="1"/>
</dbReference>
<evidence type="ECO:0000259" key="5">
    <source>
        <dbReference type="Pfam" id="PF20160"/>
    </source>
</evidence>